<name>A0A1G8M6L8_9BURK</name>
<evidence type="ECO:0000313" key="1">
    <source>
        <dbReference type="EMBL" id="SDI63599.1"/>
    </source>
</evidence>
<gene>
    <name evidence="1" type="ORF">SAMN05216466_12868</name>
</gene>
<protein>
    <recommendedName>
        <fullName evidence="3">PAAR motif-containing protein</fullName>
    </recommendedName>
</protein>
<evidence type="ECO:0008006" key="3">
    <source>
        <dbReference type="Google" id="ProtNLM"/>
    </source>
</evidence>
<organism evidence="1 2">
    <name type="scientific">Paraburkholderia phenazinium</name>
    <dbReference type="NCBI Taxonomy" id="60549"/>
    <lineage>
        <taxon>Bacteria</taxon>
        <taxon>Pseudomonadati</taxon>
        <taxon>Pseudomonadota</taxon>
        <taxon>Betaproteobacteria</taxon>
        <taxon>Burkholderiales</taxon>
        <taxon>Burkholderiaceae</taxon>
        <taxon>Paraburkholderia</taxon>
    </lineage>
</organism>
<evidence type="ECO:0000313" key="2">
    <source>
        <dbReference type="Proteomes" id="UP000199706"/>
    </source>
</evidence>
<dbReference type="EMBL" id="FNCJ01000028">
    <property type="protein sequence ID" value="SDI63599.1"/>
    <property type="molecule type" value="Genomic_DNA"/>
</dbReference>
<dbReference type="AlphaFoldDB" id="A0A1G8M6L8"/>
<reference evidence="1 2" key="1">
    <citation type="submission" date="2016-10" db="EMBL/GenBank/DDBJ databases">
        <authorList>
            <person name="de Groot N.N."/>
        </authorList>
    </citation>
    <scope>NUCLEOTIDE SEQUENCE [LARGE SCALE GENOMIC DNA]</scope>
    <source>
        <strain evidence="1 2">LMG 2247</strain>
    </source>
</reference>
<dbReference type="Proteomes" id="UP000199706">
    <property type="component" value="Unassembled WGS sequence"/>
</dbReference>
<accession>A0A1G8M6L8</accession>
<proteinExistence type="predicted"/>
<sequence>MAIFYGVVEGDPLDSVEGSYVSTSSRCCNIQGTDGKYRQLVFIGDDAWCNACKSTGVIVRGASLPDSMRFLDLTSGAGARP</sequence>